<dbReference type="GO" id="GO:0016746">
    <property type="term" value="F:acyltransferase activity"/>
    <property type="evidence" value="ECO:0007669"/>
    <property type="project" value="UniProtKB-KW"/>
</dbReference>
<evidence type="ECO:0000313" key="2">
    <source>
        <dbReference type="Proteomes" id="UP000076881"/>
    </source>
</evidence>
<dbReference type="OrthoDB" id="4738875at2759"/>
<organism evidence="1 2">
    <name type="scientific">Akanthomyces lecanii RCEF 1005</name>
    <dbReference type="NCBI Taxonomy" id="1081108"/>
    <lineage>
        <taxon>Eukaryota</taxon>
        <taxon>Fungi</taxon>
        <taxon>Dikarya</taxon>
        <taxon>Ascomycota</taxon>
        <taxon>Pezizomycotina</taxon>
        <taxon>Sordariomycetes</taxon>
        <taxon>Hypocreomycetidae</taxon>
        <taxon>Hypocreales</taxon>
        <taxon>Cordycipitaceae</taxon>
        <taxon>Akanthomyces</taxon>
        <taxon>Cordyceps confragosa</taxon>
    </lineage>
</organism>
<keyword evidence="1" id="KW-0808">Transferase</keyword>
<dbReference type="Proteomes" id="UP000076881">
    <property type="component" value="Unassembled WGS sequence"/>
</dbReference>
<gene>
    <name evidence="1" type="ORF">LEL_05531</name>
</gene>
<comment type="caution">
    <text evidence="1">The sequence shown here is derived from an EMBL/GenBank/DDBJ whole genome shotgun (WGS) entry which is preliminary data.</text>
</comment>
<proteinExistence type="predicted"/>
<sequence>MPMDPQWNYRFTLRKKYPQDNYGHTRLMMKAMLEEQSVFINVVTFPAPGLREDEEILVAVAVWQVNFNSDRDYSFAPTGSAGSRRDANFEHTKAFDDYLSTAKKSSSDSTYQSHQLHLRILATHPDLQRKGAGDGALQMGDGAGKAAPRARFAYIGTVTIQVEGEKEKLSVGAMVYVSKSA</sequence>
<dbReference type="Gene3D" id="3.40.630.30">
    <property type="match status" value="1"/>
</dbReference>
<evidence type="ECO:0000313" key="1">
    <source>
        <dbReference type="EMBL" id="OAA78708.1"/>
    </source>
</evidence>
<protein>
    <submittedName>
        <fullName evidence="1">Acyl-CoA N-acyltransferase</fullName>
    </submittedName>
</protein>
<dbReference type="STRING" id="1081108.A0A162KR80"/>
<accession>A0A162KR80</accession>
<name>A0A162KR80_CORDF</name>
<keyword evidence="1" id="KW-0012">Acyltransferase</keyword>
<dbReference type="AlphaFoldDB" id="A0A162KR80"/>
<dbReference type="EMBL" id="AZHF01000003">
    <property type="protein sequence ID" value="OAA78708.1"/>
    <property type="molecule type" value="Genomic_DNA"/>
</dbReference>
<keyword evidence="2" id="KW-1185">Reference proteome</keyword>
<reference evidence="1 2" key="1">
    <citation type="journal article" date="2016" name="Genome Biol. Evol.">
        <title>Divergent and convergent evolution of fungal pathogenicity.</title>
        <authorList>
            <person name="Shang Y."/>
            <person name="Xiao G."/>
            <person name="Zheng P."/>
            <person name="Cen K."/>
            <person name="Zhan S."/>
            <person name="Wang C."/>
        </authorList>
    </citation>
    <scope>NUCLEOTIDE SEQUENCE [LARGE SCALE GENOMIC DNA]</scope>
    <source>
        <strain evidence="1 2">RCEF 1005</strain>
    </source>
</reference>